<evidence type="ECO:0000313" key="11">
    <source>
        <dbReference type="EMBL" id="KAJ8298891.1"/>
    </source>
</evidence>
<keyword evidence="12" id="KW-1185">Reference proteome</keyword>
<keyword evidence="7" id="KW-0472">Membrane</keyword>
<feature type="region of interest" description="Disordered" evidence="9">
    <location>
        <begin position="1029"/>
        <end position="1060"/>
    </location>
</feature>
<dbReference type="InterPro" id="IPR013083">
    <property type="entry name" value="Znf_RING/FYVE/PHD"/>
</dbReference>
<dbReference type="InterPro" id="IPR001841">
    <property type="entry name" value="Znf_RING"/>
</dbReference>
<accession>A0ABQ9E3B5</accession>
<feature type="compositionally biased region" description="Polar residues" evidence="9">
    <location>
        <begin position="594"/>
        <end position="610"/>
    </location>
</feature>
<dbReference type="SUPFAM" id="SSF57850">
    <property type="entry name" value="RING/U-box"/>
    <property type="match status" value="1"/>
</dbReference>
<dbReference type="PANTHER" id="PTHR47168:SF1">
    <property type="entry name" value="OS02G0798600 PROTEIN"/>
    <property type="match status" value="1"/>
</dbReference>
<dbReference type="PROSITE" id="PS50089">
    <property type="entry name" value="ZF_RING_2"/>
    <property type="match status" value="1"/>
</dbReference>
<keyword evidence="2" id="KW-0812">Transmembrane</keyword>
<feature type="region of interest" description="Disordered" evidence="9">
    <location>
        <begin position="298"/>
        <end position="370"/>
    </location>
</feature>
<feature type="compositionally biased region" description="Polar residues" evidence="9">
    <location>
        <begin position="875"/>
        <end position="891"/>
    </location>
</feature>
<feature type="region of interest" description="Disordered" evidence="9">
    <location>
        <begin position="51"/>
        <end position="77"/>
    </location>
</feature>
<dbReference type="InterPro" id="IPR051653">
    <property type="entry name" value="E3_ligase_sorting_rcpt"/>
</dbReference>
<reference evidence="11 12" key="1">
    <citation type="submission" date="2022-12" db="EMBL/GenBank/DDBJ databases">
        <title>Chromosome-level genome of Tegillarca granosa.</title>
        <authorList>
            <person name="Kim J."/>
        </authorList>
    </citation>
    <scope>NUCLEOTIDE SEQUENCE [LARGE SCALE GENOMIC DNA]</scope>
    <source>
        <strain evidence="11">Teg-2019</strain>
        <tissue evidence="11">Adductor muscle</tissue>
    </source>
</reference>
<feature type="compositionally biased region" description="Low complexity" evidence="9">
    <location>
        <begin position="311"/>
        <end position="320"/>
    </location>
</feature>
<name>A0ABQ9E3B5_TEGGR</name>
<dbReference type="Pfam" id="PF13639">
    <property type="entry name" value="zf-RING_2"/>
    <property type="match status" value="1"/>
</dbReference>
<feature type="compositionally biased region" description="Polar residues" evidence="9">
    <location>
        <begin position="457"/>
        <end position="481"/>
    </location>
</feature>
<protein>
    <recommendedName>
        <fullName evidence="10">RING-type domain-containing protein</fullName>
    </recommendedName>
</protein>
<evidence type="ECO:0000256" key="3">
    <source>
        <dbReference type="ARBA" id="ARBA00022723"/>
    </source>
</evidence>
<feature type="compositionally biased region" description="Basic and acidic residues" evidence="9">
    <location>
        <begin position="431"/>
        <end position="441"/>
    </location>
</feature>
<feature type="region of interest" description="Disordered" evidence="9">
    <location>
        <begin position="870"/>
        <end position="922"/>
    </location>
</feature>
<sequence>MTERVNQMMDLDKSLFCRVQNKLSCQQDSEKEDAGNAALKTNMDVEMNSCSLHQDESETSPRQQHENSRDANGSFILIPDTPSPVFSRFVGKSSLCQRSKNVNTNTKDQGDDVQNGYQKKYGLPVSSTNQDHETTASDRRWSVFPQKMHKSNMHNQRFFQDPSCTMSKGSIYDASNKIKPDGTFTLCSKPIKSFTDTSSLVQINLATANQNQIMAPSTLNVNGPITDDVAREIALEKIKAVRNRRASQKRYFQDVINCEDDMKSCKQAKKRNESDSYSKFSNETFGSGVAHVVEKSNIDLRSDDGNDYRQSESQSSRLSENMCNSNCEEGNGISREQDKLAPHLDSRQDKTEAVSRQSALDKLKKKRERKKVNLLGNRTSTACKDSSKKDSAEAIPRKFTPLCWPSESESESDSDCSDCIPLREILSSNKSDKKKIEEKSKCGTMVKKHSVNKKQGDSFSNQGGACGQDNNGGDSQKTSNRVKVLRSSSVISISSDDSMDQLYDDCISNSQLEQIMSDDFIPPLSPGAVSNATYTVNRSPSIDDYLNFRSVRNNIDDLDLPSVDHSSNCCYDSHLTSSEPSNQLLLQSSQVSSTGGLVNPTRNRVRTSGPNIPKRSRSSTNSVKGGAVGFRPASSLIRRHSRGEVDPVTVIQQLENDEEYARKLQDSAEAIPRKFTPLCWPSESESESDSDCSDCIPLREILSSNKSDKKKIEEKSKCGTMVKKHSVNKKQGDSFSNHLALIEGGACGQDNNGGDSQKTSNRVKVLRSSSVISISSDDSMDQLYDDCISNSQLEQIMSDDFIPPLSPGAVSNATYTVNRSPSIDDYLNFRSVRHNIDDLDLPSVDHSSNCCYDSHLTSSEPSNQLLLQSSQVSSTGGLVNPTRNRVRTSGPNIPKRSRSSTNSVKGGAVGFRPASSLIRRHSRGEVDPVTVIQQLENDEEYARKLQEEMDLEFAMSLHNMENTPPQPYTGEPHDHFADTLDNHHNHLIQQQSRHTAVQRGRHYPRRSDNISIDELEALLDTTDDSLPFVQMPVVTSPPRLRSRSQRSRSQRSQNNMGQLGNRDTYITSLINASAAYDLWNIADMLGDVKEKGISQAEASRLPQRKFQTRNDADDLEECMICMCEYVTGDDLRILPCFHEYHAPCIDKWLNRFILGIFQCMNDLCKVHKTRIVNICTCIKSMKRYIEIAKVSCHGKVFGFSLPKKKEKKMHF</sequence>
<feature type="region of interest" description="Disordered" evidence="9">
    <location>
        <begin position="431"/>
        <end position="481"/>
    </location>
</feature>
<keyword evidence="5" id="KW-0862">Zinc</keyword>
<evidence type="ECO:0000256" key="6">
    <source>
        <dbReference type="ARBA" id="ARBA00022989"/>
    </source>
</evidence>
<keyword evidence="3" id="KW-0479">Metal-binding</keyword>
<keyword evidence="4 8" id="KW-0863">Zinc-finger</keyword>
<evidence type="ECO:0000256" key="7">
    <source>
        <dbReference type="ARBA" id="ARBA00023136"/>
    </source>
</evidence>
<evidence type="ECO:0000256" key="1">
    <source>
        <dbReference type="ARBA" id="ARBA00004167"/>
    </source>
</evidence>
<comment type="subcellular location">
    <subcellularLocation>
        <location evidence="1">Membrane</location>
        <topology evidence="1">Single-pass membrane protein</topology>
    </subcellularLocation>
</comment>
<evidence type="ECO:0000256" key="8">
    <source>
        <dbReference type="PROSITE-ProRule" id="PRU00175"/>
    </source>
</evidence>
<feature type="compositionally biased region" description="Basic and acidic residues" evidence="9">
    <location>
        <begin position="335"/>
        <end position="353"/>
    </location>
</feature>
<comment type="caution">
    <text evidence="11">The sequence shown here is derived from an EMBL/GenBank/DDBJ whole genome shotgun (WGS) entry which is preliminary data.</text>
</comment>
<feature type="compositionally biased region" description="Basic and acidic residues" evidence="9">
    <location>
        <begin position="298"/>
        <end position="310"/>
    </location>
</feature>
<dbReference type="PANTHER" id="PTHR47168">
    <property type="entry name" value="RING ZINC FINGER DOMAIN SUPERFAMILY PROTEIN-RELATED"/>
    <property type="match status" value="1"/>
</dbReference>
<dbReference type="Proteomes" id="UP001217089">
    <property type="component" value="Unassembled WGS sequence"/>
</dbReference>
<evidence type="ECO:0000259" key="10">
    <source>
        <dbReference type="PROSITE" id="PS50089"/>
    </source>
</evidence>
<evidence type="ECO:0000313" key="12">
    <source>
        <dbReference type="Proteomes" id="UP001217089"/>
    </source>
</evidence>
<evidence type="ECO:0000256" key="4">
    <source>
        <dbReference type="ARBA" id="ARBA00022771"/>
    </source>
</evidence>
<keyword evidence="6" id="KW-1133">Transmembrane helix</keyword>
<proteinExistence type="predicted"/>
<evidence type="ECO:0000256" key="9">
    <source>
        <dbReference type="SAM" id="MobiDB-lite"/>
    </source>
</evidence>
<evidence type="ECO:0000256" key="5">
    <source>
        <dbReference type="ARBA" id="ARBA00022833"/>
    </source>
</evidence>
<evidence type="ECO:0000256" key="2">
    <source>
        <dbReference type="ARBA" id="ARBA00022692"/>
    </source>
</evidence>
<dbReference type="EMBL" id="JARBDR010000921">
    <property type="protein sequence ID" value="KAJ8298891.1"/>
    <property type="molecule type" value="Genomic_DNA"/>
</dbReference>
<feature type="region of interest" description="Disordered" evidence="9">
    <location>
        <begin position="589"/>
        <end position="641"/>
    </location>
</feature>
<feature type="domain" description="RING-type" evidence="10">
    <location>
        <begin position="1118"/>
        <end position="1168"/>
    </location>
</feature>
<feature type="compositionally biased region" description="Basic residues" evidence="9">
    <location>
        <begin position="1040"/>
        <end position="1049"/>
    </location>
</feature>
<gene>
    <name evidence="11" type="ORF">KUTeg_022951</name>
</gene>
<dbReference type="Gene3D" id="3.30.40.10">
    <property type="entry name" value="Zinc/RING finger domain, C3HC4 (zinc finger)"/>
    <property type="match status" value="1"/>
</dbReference>
<organism evidence="11 12">
    <name type="scientific">Tegillarca granosa</name>
    <name type="common">Malaysian cockle</name>
    <name type="synonym">Anadara granosa</name>
    <dbReference type="NCBI Taxonomy" id="220873"/>
    <lineage>
        <taxon>Eukaryota</taxon>
        <taxon>Metazoa</taxon>
        <taxon>Spiralia</taxon>
        <taxon>Lophotrochozoa</taxon>
        <taxon>Mollusca</taxon>
        <taxon>Bivalvia</taxon>
        <taxon>Autobranchia</taxon>
        <taxon>Pteriomorphia</taxon>
        <taxon>Arcoida</taxon>
        <taxon>Arcoidea</taxon>
        <taxon>Arcidae</taxon>
        <taxon>Tegillarca</taxon>
    </lineage>
</organism>